<proteinExistence type="predicted"/>
<evidence type="ECO:0000313" key="2">
    <source>
        <dbReference type="Proteomes" id="UP001241377"/>
    </source>
</evidence>
<evidence type="ECO:0000313" key="1">
    <source>
        <dbReference type="EMBL" id="KAJ9112552.1"/>
    </source>
</evidence>
<protein>
    <submittedName>
        <fullName evidence="1">Uncharacterized protein</fullName>
    </submittedName>
</protein>
<dbReference type="EMBL" id="JASBWR010000004">
    <property type="protein sequence ID" value="KAJ9112552.1"/>
    <property type="molecule type" value="Genomic_DNA"/>
</dbReference>
<accession>A0ACC2WLP4</accession>
<dbReference type="Proteomes" id="UP001241377">
    <property type="component" value="Unassembled WGS sequence"/>
</dbReference>
<reference evidence="1" key="1">
    <citation type="submission" date="2023-04" db="EMBL/GenBank/DDBJ databases">
        <title>Draft Genome sequencing of Naganishia species isolated from polar environments using Oxford Nanopore Technology.</title>
        <authorList>
            <person name="Leo P."/>
            <person name="Venkateswaran K."/>
        </authorList>
    </citation>
    <scope>NUCLEOTIDE SEQUENCE</scope>
    <source>
        <strain evidence="1">MNA-CCFEE 5261</strain>
    </source>
</reference>
<name>A0ACC2WLP4_9TREE</name>
<keyword evidence="2" id="KW-1185">Reference proteome</keyword>
<sequence>MRIHVLGVGSIGTLLAYHLRTQRHADVALLLKARGIPGKPARPASPTGPVLGVERSGVYHSVSGFHYELVGPAIDSAVARYARTLTFPSSAHAARAQTAAARVLQDSSYVSADPIDSLIVALKCHHTLPVLRQLKHRLRSDSCITLVQNGMGVYDQLCDSLWPDPLTRPQFILASTTHGARTSLRTPKKAQATQGGGLQFERSVVHTGFGDIKLGVVPDPRQEVDYDQRLFERGEPEGTPYSLAMPVESPRLPLPSLSPSSDQGSAAGPTPLEATLSALLSLQPLNPSLLPMQLMYQTLLLKLAVNCAVNPVTGLLGVLNGALLGSPHTHQLISAILAECSAVITAYLSSLASPTTTSANHPTQPSLDPETTALFSPAALERRTLQVLTTTSRNTSSMASDMSRLGGGGGTEIEYINGYLVRLGDRMGVPTPVNKMMLNLVKAKDEIHTVSPGMVVRSPSASGAGGSKRGSKKSDERD</sequence>
<comment type="caution">
    <text evidence="1">The sequence shown here is derived from an EMBL/GenBank/DDBJ whole genome shotgun (WGS) entry which is preliminary data.</text>
</comment>
<gene>
    <name evidence="1" type="ORF">QFC19_000569</name>
</gene>
<organism evidence="1 2">
    <name type="scientific">Naganishia cerealis</name>
    <dbReference type="NCBI Taxonomy" id="610337"/>
    <lineage>
        <taxon>Eukaryota</taxon>
        <taxon>Fungi</taxon>
        <taxon>Dikarya</taxon>
        <taxon>Basidiomycota</taxon>
        <taxon>Agaricomycotina</taxon>
        <taxon>Tremellomycetes</taxon>
        <taxon>Filobasidiales</taxon>
        <taxon>Filobasidiaceae</taxon>
        <taxon>Naganishia</taxon>
    </lineage>
</organism>